<accession>A0A2D0AFQ7</accession>
<dbReference type="Proteomes" id="UP000197277">
    <property type="component" value="Unassembled WGS sequence"/>
</dbReference>
<evidence type="ECO:0000313" key="4">
    <source>
        <dbReference type="Proteomes" id="UP000197277"/>
    </source>
</evidence>
<feature type="domain" description="Secretion system C-terminal sorting" evidence="2">
    <location>
        <begin position="217"/>
        <end position="293"/>
    </location>
</feature>
<keyword evidence="1" id="KW-0732">Signal</keyword>
<proteinExistence type="predicted"/>
<feature type="chain" id="PRO_5012361445" description="Secretion system C-terminal sorting domain-containing protein" evidence="1">
    <location>
        <begin position="25"/>
        <end position="296"/>
    </location>
</feature>
<evidence type="ECO:0000256" key="1">
    <source>
        <dbReference type="SAM" id="SignalP"/>
    </source>
</evidence>
<protein>
    <recommendedName>
        <fullName evidence="2">Secretion system C-terminal sorting domain-containing protein</fullName>
    </recommendedName>
</protein>
<dbReference type="NCBIfam" id="TIGR04183">
    <property type="entry name" value="Por_Secre_tail"/>
    <property type="match status" value="1"/>
</dbReference>
<dbReference type="InterPro" id="IPR026444">
    <property type="entry name" value="Secre_tail"/>
</dbReference>
<dbReference type="RefSeq" id="WP_088464351.1">
    <property type="nucleotide sequence ID" value="NZ_NIRR01000014.1"/>
</dbReference>
<evidence type="ECO:0000259" key="2">
    <source>
        <dbReference type="Pfam" id="PF18962"/>
    </source>
</evidence>
<feature type="signal peptide" evidence="1">
    <location>
        <begin position="1"/>
        <end position="24"/>
    </location>
</feature>
<reference evidence="3 4" key="1">
    <citation type="submission" date="2017-06" db="EMBL/GenBank/DDBJ databases">
        <title>Hymenobacter amundsenii sp. nov. isolated from regoliths in Antarctica.</title>
        <authorList>
            <person name="Sedlacek I."/>
            <person name="Kralova S."/>
            <person name="Pantucek R."/>
            <person name="Svec P."/>
            <person name="Holochova P."/>
            <person name="Stankova E."/>
            <person name="Vrbovska V."/>
            <person name="Busse H.-J."/>
        </authorList>
    </citation>
    <scope>NUCLEOTIDE SEQUENCE [LARGE SCALE GENOMIC DNA]</scope>
    <source>
        <strain evidence="3 4">CCM 8682</strain>
    </source>
</reference>
<name>A0A2D0AFQ7_9BACT</name>
<dbReference type="AlphaFoldDB" id="A0A2D0AFQ7"/>
<evidence type="ECO:0000313" key="3">
    <source>
        <dbReference type="EMBL" id="OWP63214.1"/>
    </source>
</evidence>
<comment type="caution">
    <text evidence="3">The sequence shown here is derived from an EMBL/GenBank/DDBJ whole genome shotgun (WGS) entry which is preliminary data.</text>
</comment>
<organism evidence="3 4">
    <name type="scientific">Hymenobacter amundsenii</name>
    <dbReference type="NCBI Taxonomy" id="2006685"/>
    <lineage>
        <taxon>Bacteria</taxon>
        <taxon>Pseudomonadati</taxon>
        <taxon>Bacteroidota</taxon>
        <taxon>Cytophagia</taxon>
        <taxon>Cytophagales</taxon>
        <taxon>Hymenobacteraceae</taxon>
        <taxon>Hymenobacter</taxon>
    </lineage>
</organism>
<dbReference type="EMBL" id="NIRR01000014">
    <property type="protein sequence ID" value="OWP63214.1"/>
    <property type="molecule type" value="Genomic_DNA"/>
</dbReference>
<dbReference type="Pfam" id="PF18962">
    <property type="entry name" value="Por_Secre_tail"/>
    <property type="match status" value="1"/>
</dbReference>
<keyword evidence="4" id="KW-1185">Reference proteome</keyword>
<gene>
    <name evidence="3" type="ORF">CDA63_10175</name>
</gene>
<dbReference type="OrthoDB" id="881643at2"/>
<sequence length="296" mass="32313">MKTTLLSVLFFCGLLLTTAPASFAQTAPTSQTTATAAPAHHEARAYVRQNVLPAVREQRRQLESQLTTADRAQLAIYRNQLREVRVQGRALRQSLRPAAGTAAATPGTRPTLTEAQQQQVQQLRTETKGIMANVQQMAQRYTTDINRLTHALKPQQEKWVADLRALAPAGKPETAARPGRHPRHGGALGRLLRPTAFLLLDPNAPARADKARSQSLVYPNPATTTTELAYEVTKAGAVTVELLDGRGNTLRTVAQDSKQDKGPHTLAVEVADLPAGTYFFKITTRAGAETRRFVKE</sequence>